<proteinExistence type="inferred from homology"/>
<evidence type="ECO:0000256" key="3">
    <source>
        <dbReference type="ARBA" id="ARBA00023295"/>
    </source>
</evidence>
<dbReference type="PROSITE" id="PS00775">
    <property type="entry name" value="GLYCOSYL_HYDROL_F3"/>
    <property type="match status" value="1"/>
</dbReference>
<dbReference type="InterPro" id="IPR036962">
    <property type="entry name" value="Glyco_hydro_3_N_sf"/>
</dbReference>
<evidence type="ECO:0000313" key="5">
    <source>
        <dbReference type="EMBL" id="GAA2470313.1"/>
    </source>
</evidence>
<dbReference type="PANTHER" id="PTHR30480">
    <property type="entry name" value="BETA-HEXOSAMINIDASE-RELATED"/>
    <property type="match status" value="1"/>
</dbReference>
<evidence type="ECO:0000259" key="4">
    <source>
        <dbReference type="Pfam" id="PF00933"/>
    </source>
</evidence>
<name>A0ABP5XWG9_9MICO</name>
<dbReference type="EMBL" id="BAAARE010000002">
    <property type="protein sequence ID" value="GAA2470313.1"/>
    <property type="molecule type" value="Genomic_DNA"/>
</dbReference>
<dbReference type="PANTHER" id="PTHR30480:SF16">
    <property type="entry name" value="GLYCOSIDE HYDROLASE FAMILY 3 DOMAIN PROTEIN"/>
    <property type="match status" value="1"/>
</dbReference>
<sequence length="474" mass="48733">MTTSREALRRLAVGTLMPGFVGTAVPAWIEREYAAGLASVCLYGANVVGPDQLAQLCASLRSVAPDLLVAVDEEGGDVTRLHYPTGSTQPGNALLGRLDDIALTRDSASAIGRELAAYGINLDLAPVVDVNSADENPVIGVRSFGADASHVARHSAAYVAGVQSVGVAACAKHFPGHGDTVTDSHHALPRVHVEAHVLDARELEPFRAAIEADVACIMTSHVVVSAIDAERPATFSASVLEDVLRGRLGFEGVIVSDALDMAGASAETGIPEAAVRALVAGCDLLCVGSETTEECYLEVVDAVVEAAASGRLPVARLEEAVARVALLSGRFAVDVAPRGEGSHEERGSLNGALVGGFEVGDAVRAWLDAPGRPVIVQVASDPNLAVGRVAWGPRAVGLTTEEADVPAGAKVAVAGRGLSAGHPLWTVADRLRAQGHPTIVVDCGWPRGGADLVTFGGSVVVAEALGRYLGVPAR</sequence>
<dbReference type="Pfam" id="PF00933">
    <property type="entry name" value="Glyco_hydro_3"/>
    <property type="match status" value="1"/>
</dbReference>
<comment type="caution">
    <text evidence="5">The sequence shown here is derived from an EMBL/GenBank/DDBJ whole genome shotgun (WGS) entry which is preliminary data.</text>
</comment>
<keyword evidence="2 5" id="KW-0378">Hydrolase</keyword>
<dbReference type="RefSeq" id="WP_344252559.1">
    <property type="nucleotide sequence ID" value="NZ_BAAARE010000002.1"/>
</dbReference>
<dbReference type="GO" id="GO:0016787">
    <property type="term" value="F:hydrolase activity"/>
    <property type="evidence" value="ECO:0007669"/>
    <property type="project" value="UniProtKB-KW"/>
</dbReference>
<dbReference type="SUPFAM" id="SSF51445">
    <property type="entry name" value="(Trans)glycosidases"/>
    <property type="match status" value="1"/>
</dbReference>
<keyword evidence="6" id="KW-1185">Reference proteome</keyword>
<dbReference type="Proteomes" id="UP001500730">
    <property type="component" value="Unassembled WGS sequence"/>
</dbReference>
<accession>A0ABP5XWG9</accession>
<dbReference type="InterPro" id="IPR050226">
    <property type="entry name" value="NagZ_Beta-hexosaminidase"/>
</dbReference>
<dbReference type="NCBIfam" id="NF003740">
    <property type="entry name" value="PRK05337.1"/>
    <property type="match status" value="1"/>
</dbReference>
<evidence type="ECO:0000256" key="2">
    <source>
        <dbReference type="ARBA" id="ARBA00022801"/>
    </source>
</evidence>
<dbReference type="Gene3D" id="3.20.20.300">
    <property type="entry name" value="Glycoside hydrolase, family 3, N-terminal domain"/>
    <property type="match status" value="1"/>
</dbReference>
<organism evidence="5 6">
    <name type="scientific">Terrabacter carboxydivorans</name>
    <dbReference type="NCBI Taxonomy" id="619730"/>
    <lineage>
        <taxon>Bacteria</taxon>
        <taxon>Bacillati</taxon>
        <taxon>Actinomycetota</taxon>
        <taxon>Actinomycetes</taxon>
        <taxon>Micrococcales</taxon>
        <taxon>Intrasporangiaceae</taxon>
        <taxon>Terrabacter</taxon>
    </lineage>
</organism>
<dbReference type="InterPro" id="IPR017853">
    <property type="entry name" value="GH"/>
</dbReference>
<comment type="similarity">
    <text evidence="1">Belongs to the glycosyl hydrolase 3 family.</text>
</comment>
<keyword evidence="3" id="KW-0326">Glycosidase</keyword>
<evidence type="ECO:0000313" key="6">
    <source>
        <dbReference type="Proteomes" id="UP001500730"/>
    </source>
</evidence>
<reference evidence="6" key="1">
    <citation type="journal article" date="2019" name="Int. J. Syst. Evol. Microbiol.">
        <title>The Global Catalogue of Microorganisms (GCM) 10K type strain sequencing project: providing services to taxonomists for standard genome sequencing and annotation.</title>
        <authorList>
            <consortium name="The Broad Institute Genomics Platform"/>
            <consortium name="The Broad Institute Genome Sequencing Center for Infectious Disease"/>
            <person name="Wu L."/>
            <person name="Ma J."/>
        </authorList>
    </citation>
    <scope>NUCLEOTIDE SEQUENCE [LARGE SCALE GENOMIC DNA]</scope>
    <source>
        <strain evidence="6">JCM 16259</strain>
    </source>
</reference>
<feature type="domain" description="Glycoside hydrolase family 3 N-terminal" evidence="4">
    <location>
        <begin position="36"/>
        <end position="325"/>
    </location>
</feature>
<protein>
    <submittedName>
        <fullName evidence="5">Glycoside hydrolase family 3 protein</fullName>
    </submittedName>
</protein>
<evidence type="ECO:0000256" key="1">
    <source>
        <dbReference type="ARBA" id="ARBA00005336"/>
    </source>
</evidence>
<gene>
    <name evidence="5" type="ORF">GCM10009858_04510</name>
</gene>
<dbReference type="InterPro" id="IPR019800">
    <property type="entry name" value="Glyco_hydro_3_AS"/>
</dbReference>
<dbReference type="InterPro" id="IPR001764">
    <property type="entry name" value="Glyco_hydro_3_N"/>
</dbReference>